<dbReference type="PANTHER" id="PTHR43475">
    <property type="entry name" value="METHYLTHIORIBOSE-1-PHOSPHATE ISOMERASE"/>
    <property type="match status" value="1"/>
</dbReference>
<sequence>MTKSIVPAKLNESNDKLILLDQTLLPESEKYLELDTKEGVWEAIKRLSVRGAPAIGIAAAYGLYVCLNKVETDSVAELEKEMKEVSDYLATSRPTAVNLFWALKRMEKRFEQEKAEDKNVEAIKAALLEESDEILKEDQEMDIAIGEHALTLLEPGMGLLTHCNAGGLATSGYGTAEAPMYLGYDKGYDFKIYADETRPLLQGARITAFELYKAGLDVTVITDNMAAQVMKEGKIDAVLVGSDRIAANGDAANKIGTLGVAILAKEYGIPMYFLAPTSTIDLETPTGDDIEIELRDPEEIRNGFGRRTAPKEVKAYNPAFDVTPTKYITAIITEKGIVEAPFKENIEKLFKD</sequence>
<feature type="binding site" evidence="3">
    <location>
        <begin position="253"/>
        <end position="254"/>
    </location>
    <ligand>
        <name>substrate</name>
    </ligand>
</feature>
<dbReference type="EC" id="5.3.1.23" evidence="3"/>
<comment type="catalytic activity">
    <reaction evidence="2 3">
        <text>5-(methylsulfanyl)-alpha-D-ribose 1-phosphate = 5-(methylsulfanyl)-D-ribulose 1-phosphate</text>
        <dbReference type="Rhea" id="RHEA:19989"/>
        <dbReference type="ChEBI" id="CHEBI:58533"/>
        <dbReference type="ChEBI" id="CHEBI:58548"/>
        <dbReference type="EC" id="5.3.1.23"/>
    </reaction>
</comment>
<dbReference type="Proteomes" id="UP000199519">
    <property type="component" value="Unassembled WGS sequence"/>
</dbReference>
<evidence type="ECO:0000313" key="4">
    <source>
        <dbReference type="EMBL" id="PXV62778.1"/>
    </source>
</evidence>
<keyword evidence="3" id="KW-0486">Methionine biosynthesis</keyword>
<dbReference type="SUPFAM" id="SSF100950">
    <property type="entry name" value="NagB/RpiA/CoA transferase-like"/>
    <property type="match status" value="1"/>
</dbReference>
<evidence type="ECO:0000313" key="9">
    <source>
        <dbReference type="Proteomes" id="UP000247389"/>
    </source>
</evidence>
<comment type="pathway">
    <text evidence="3">Amino-acid biosynthesis; L-methionine biosynthesis via salvage pathway; L-methionine from S-methyl-5-thio-alpha-D-ribose 1-phosphate: step 1/6.</text>
</comment>
<dbReference type="AlphaFoldDB" id="A0A1G7J3Y7"/>
<dbReference type="EMBL" id="FNBJ01000007">
    <property type="protein sequence ID" value="SDF19601.1"/>
    <property type="molecule type" value="Genomic_DNA"/>
</dbReference>
<keyword evidence="8" id="KW-1185">Reference proteome</keyword>
<dbReference type="EMBL" id="FOHG01000008">
    <property type="protein sequence ID" value="SES85641.1"/>
    <property type="molecule type" value="Genomic_DNA"/>
</dbReference>
<gene>
    <name evidence="3" type="primary">mtnA</name>
    <name evidence="4" type="ORF">C8C78_12927</name>
    <name evidence="5" type="ORF">SAMN04488598_107116</name>
    <name evidence="6" type="ORF">SAMN04515652_108116</name>
</gene>
<dbReference type="NCBIfam" id="TIGR00512">
    <property type="entry name" value="salvage_mtnA"/>
    <property type="match status" value="1"/>
</dbReference>
<dbReference type="GO" id="GO:0019509">
    <property type="term" value="P:L-methionine salvage from methylthioadenosine"/>
    <property type="evidence" value="ECO:0007669"/>
    <property type="project" value="UniProtKB-UniRule"/>
</dbReference>
<feature type="binding site" evidence="3">
    <location>
        <begin position="50"/>
        <end position="52"/>
    </location>
    <ligand>
        <name>substrate</name>
    </ligand>
</feature>
<dbReference type="Proteomes" id="UP000198612">
    <property type="component" value="Unassembled WGS sequence"/>
</dbReference>
<dbReference type="UniPathway" id="UPA00904">
    <property type="reaction ID" value="UER00874"/>
</dbReference>
<evidence type="ECO:0000313" key="8">
    <source>
        <dbReference type="Proteomes" id="UP000199519"/>
    </source>
</evidence>
<proteinExistence type="inferred from homology"/>
<evidence type="ECO:0000313" key="7">
    <source>
        <dbReference type="Proteomes" id="UP000198612"/>
    </source>
</evidence>
<reference evidence="7 8" key="1">
    <citation type="submission" date="2016-10" db="EMBL/GenBank/DDBJ databases">
        <authorList>
            <person name="Varghese N."/>
            <person name="Submissions S."/>
        </authorList>
    </citation>
    <scope>NUCLEOTIDE SEQUENCE [LARGE SCALE GENOMIC DNA]</scope>
    <source>
        <strain evidence="5 8">WG2</strain>
        <strain evidence="6 7">WG5</strain>
    </source>
</reference>
<dbReference type="Proteomes" id="UP000247389">
    <property type="component" value="Unassembled WGS sequence"/>
</dbReference>
<evidence type="ECO:0000313" key="6">
    <source>
        <dbReference type="EMBL" id="SES85641.1"/>
    </source>
</evidence>
<dbReference type="FunFam" id="3.40.50.10470:FF:000006">
    <property type="entry name" value="Methylthioribose-1-phosphate isomerase"/>
    <property type="match status" value="1"/>
</dbReference>
<dbReference type="InterPro" id="IPR011559">
    <property type="entry name" value="Initiation_fac_2B_a/b/d"/>
</dbReference>
<dbReference type="InterPro" id="IPR027363">
    <property type="entry name" value="M1Pi_N"/>
</dbReference>
<dbReference type="FunFam" id="1.20.120.420:FF:000003">
    <property type="entry name" value="Methylthioribose-1-phosphate isomerase"/>
    <property type="match status" value="1"/>
</dbReference>
<keyword evidence="3" id="KW-0028">Amino-acid biosynthesis</keyword>
<dbReference type="Gene3D" id="1.20.120.420">
    <property type="entry name" value="translation initiation factor eif-2b, domain 1"/>
    <property type="match status" value="1"/>
</dbReference>
<organism evidence="4 9">
    <name type="scientific">Halanaerobium congolense</name>
    <dbReference type="NCBI Taxonomy" id="54121"/>
    <lineage>
        <taxon>Bacteria</taxon>
        <taxon>Bacillati</taxon>
        <taxon>Bacillota</taxon>
        <taxon>Clostridia</taxon>
        <taxon>Halanaerobiales</taxon>
        <taxon>Halanaerobiaceae</taxon>
        <taxon>Halanaerobium</taxon>
    </lineage>
</organism>
<reference evidence="4 9" key="2">
    <citation type="submission" date="2018-04" db="EMBL/GenBank/DDBJ databases">
        <title>Subsurface microbial communities from deep shales in Ohio and West Virginia, USA.</title>
        <authorList>
            <person name="Wrighton K."/>
        </authorList>
    </citation>
    <scope>NUCLEOTIDE SEQUENCE [LARGE SCALE GENOMIC DNA]</scope>
    <source>
        <strain evidence="4 9">MSL28</strain>
    </source>
</reference>
<dbReference type="InterPro" id="IPR037171">
    <property type="entry name" value="NagB/RpiA_transferase-like"/>
</dbReference>
<dbReference type="InterPro" id="IPR042529">
    <property type="entry name" value="IF_2B-like_C"/>
</dbReference>
<dbReference type="InterPro" id="IPR000649">
    <property type="entry name" value="IF-2B-related"/>
</dbReference>
<dbReference type="GO" id="GO:0046523">
    <property type="term" value="F:S-methyl-5-thioribose-1-phosphate isomerase activity"/>
    <property type="evidence" value="ECO:0007669"/>
    <property type="project" value="UniProtKB-UniRule"/>
</dbReference>
<dbReference type="RefSeq" id="WP_089719826.1">
    <property type="nucleotide sequence ID" value="NZ_FNBJ01000007.1"/>
</dbReference>
<dbReference type="NCBIfam" id="NF004326">
    <property type="entry name" value="PRK05720.1"/>
    <property type="match status" value="1"/>
</dbReference>
<dbReference type="PANTHER" id="PTHR43475:SF1">
    <property type="entry name" value="METHYLTHIORIBOSE-1-PHOSPHATE ISOMERASE"/>
    <property type="match status" value="1"/>
</dbReference>
<feature type="site" description="Transition state stabilizer" evidence="3">
    <location>
        <position position="163"/>
    </location>
</feature>
<protein>
    <recommendedName>
        <fullName evidence="3">Methylthioribose-1-phosphate isomerase</fullName>
        <shortName evidence="3">M1Pi</shortName>
        <shortName evidence="3">MTR-1-P isomerase</shortName>
        <ecNumber evidence="3">5.3.1.23</ecNumber>
    </recommendedName>
    <alternativeName>
        <fullName evidence="3">S-methyl-5-thioribose-1-phosphate isomerase</fullName>
    </alternativeName>
</protein>
<dbReference type="Gene3D" id="3.40.50.10470">
    <property type="entry name" value="Translation initiation factor eif-2b, domain 2"/>
    <property type="match status" value="1"/>
</dbReference>
<evidence type="ECO:0000313" key="5">
    <source>
        <dbReference type="EMBL" id="SDF19601.1"/>
    </source>
</evidence>
<dbReference type="EMBL" id="QICM01000029">
    <property type="protein sequence ID" value="PXV62778.1"/>
    <property type="molecule type" value="Genomic_DNA"/>
</dbReference>
<dbReference type="Pfam" id="PF01008">
    <property type="entry name" value="IF-2B"/>
    <property type="match status" value="1"/>
</dbReference>
<evidence type="ECO:0000256" key="3">
    <source>
        <dbReference type="HAMAP-Rule" id="MF_01678"/>
    </source>
</evidence>
<evidence type="ECO:0000256" key="1">
    <source>
        <dbReference type="ARBA" id="ARBA00023235"/>
    </source>
</evidence>
<accession>A0A1G7J3Y7</accession>
<comment type="similarity">
    <text evidence="3">Belongs to the EIF-2B alpha/beta/delta subunits family. MtnA subfamily.</text>
</comment>
<dbReference type="InterPro" id="IPR005251">
    <property type="entry name" value="IF-M1Pi"/>
</dbReference>
<feature type="active site" description="Proton donor" evidence="3">
    <location>
        <position position="243"/>
    </location>
</feature>
<name>A0A1G7J3Y7_9FIRM</name>
<keyword evidence="1 3" id="KW-0413">Isomerase</keyword>
<feature type="binding site" evidence="3">
    <location>
        <position position="202"/>
    </location>
    <ligand>
        <name>substrate</name>
    </ligand>
</feature>
<dbReference type="NCBIfam" id="TIGR00524">
    <property type="entry name" value="eIF-2B_rel"/>
    <property type="match status" value="1"/>
</dbReference>
<evidence type="ECO:0000256" key="2">
    <source>
        <dbReference type="ARBA" id="ARBA00052401"/>
    </source>
</evidence>
<comment type="function">
    <text evidence="3">Catalyzes the interconversion of methylthioribose-1-phosphate (MTR-1-P) into methylthioribulose-1-phosphate (MTRu-1-P).</text>
</comment>
<feature type="binding site" evidence="3">
    <location>
        <position position="93"/>
    </location>
    <ligand>
        <name>substrate</name>
    </ligand>
</feature>
<dbReference type="HAMAP" id="MF_01678">
    <property type="entry name" value="Salvage_MtnA"/>
    <property type="match status" value="1"/>
</dbReference>